<dbReference type="SUPFAM" id="SSF69786">
    <property type="entry name" value="YggU-like"/>
    <property type="match status" value="1"/>
</dbReference>
<dbReference type="NCBIfam" id="TIGR00251">
    <property type="entry name" value="DUF167 family protein"/>
    <property type="match status" value="1"/>
</dbReference>
<dbReference type="SMART" id="SM01152">
    <property type="entry name" value="DUF167"/>
    <property type="match status" value="1"/>
</dbReference>
<keyword evidence="4" id="KW-1185">Reference proteome</keyword>
<dbReference type="Gene3D" id="3.30.1200.10">
    <property type="entry name" value="YggU-like"/>
    <property type="match status" value="1"/>
</dbReference>
<dbReference type="Proteomes" id="UP001519654">
    <property type="component" value="Unassembled WGS sequence"/>
</dbReference>
<protein>
    <recommendedName>
        <fullName evidence="2">UPF0235 protein KOI35_45335</fullName>
    </recommendedName>
</protein>
<dbReference type="RefSeq" id="WP_215795990.1">
    <property type="nucleotide sequence ID" value="NZ_JAHKKG010000023.1"/>
</dbReference>
<dbReference type="InterPro" id="IPR036591">
    <property type="entry name" value="YggU-like_sf"/>
</dbReference>
<dbReference type="HAMAP" id="MF_00634">
    <property type="entry name" value="UPF0235"/>
    <property type="match status" value="1"/>
</dbReference>
<dbReference type="Pfam" id="PF02594">
    <property type="entry name" value="DUF167"/>
    <property type="match status" value="1"/>
</dbReference>
<evidence type="ECO:0000313" key="4">
    <source>
        <dbReference type="Proteomes" id="UP001519654"/>
    </source>
</evidence>
<comment type="similarity">
    <text evidence="1 2">Belongs to the UPF0235 family.</text>
</comment>
<dbReference type="InterPro" id="IPR003746">
    <property type="entry name" value="DUF167"/>
</dbReference>
<dbReference type="PANTHER" id="PTHR13420">
    <property type="entry name" value="UPF0235 PROTEIN C15ORF40"/>
    <property type="match status" value="1"/>
</dbReference>
<sequence>MATIAIRVKPGASRPAVGGAHEGSFGPALVVAVREPPVDGRATEAALRALAAAIGVRPARLSLKAGATSRDKLVRVDDPPADLTERIAALMTRA</sequence>
<dbReference type="EMBL" id="JAHKKG010000023">
    <property type="protein sequence ID" value="MBU2670748.1"/>
    <property type="molecule type" value="Genomic_DNA"/>
</dbReference>
<evidence type="ECO:0000313" key="3">
    <source>
        <dbReference type="EMBL" id="MBU2670748.1"/>
    </source>
</evidence>
<proteinExistence type="inferred from homology"/>
<name>A0ABS5Z4Y1_9ACTN</name>
<reference evidence="3 4" key="1">
    <citation type="submission" date="2021-06" db="EMBL/GenBank/DDBJ databases">
        <title>Actinoplanes lichenicola sp. nov., and Actinoplanes ovalisporus sp. nov., isolated from lichen in Thailand.</title>
        <authorList>
            <person name="Saeng-In P."/>
            <person name="Kanchanasin P."/>
            <person name="Yuki M."/>
            <person name="Kudo T."/>
            <person name="Ohkuma M."/>
            <person name="Phongsopitanun W."/>
            <person name="Tanasupawat S."/>
        </authorList>
    </citation>
    <scope>NUCLEOTIDE SEQUENCE [LARGE SCALE GENOMIC DNA]</scope>
    <source>
        <strain evidence="3 4">NBRC 110975</strain>
    </source>
</reference>
<gene>
    <name evidence="3" type="ORF">KOI35_45335</name>
</gene>
<organism evidence="3 4">
    <name type="scientific">Paractinoplanes bogorensis</name>
    <dbReference type="NCBI Taxonomy" id="1610840"/>
    <lineage>
        <taxon>Bacteria</taxon>
        <taxon>Bacillati</taxon>
        <taxon>Actinomycetota</taxon>
        <taxon>Actinomycetes</taxon>
        <taxon>Micromonosporales</taxon>
        <taxon>Micromonosporaceae</taxon>
        <taxon>Paractinoplanes</taxon>
    </lineage>
</organism>
<accession>A0ABS5Z4Y1</accession>
<comment type="caution">
    <text evidence="3">The sequence shown here is derived from an EMBL/GenBank/DDBJ whole genome shotgun (WGS) entry which is preliminary data.</text>
</comment>
<evidence type="ECO:0000256" key="2">
    <source>
        <dbReference type="HAMAP-Rule" id="MF_00634"/>
    </source>
</evidence>
<evidence type="ECO:0000256" key="1">
    <source>
        <dbReference type="ARBA" id="ARBA00010364"/>
    </source>
</evidence>
<dbReference type="PANTHER" id="PTHR13420:SF7">
    <property type="entry name" value="UPF0235 PROTEIN C15ORF40"/>
    <property type="match status" value="1"/>
</dbReference>